<protein>
    <submittedName>
        <fullName evidence="3">DUF4282 domain-containing protein</fullName>
    </submittedName>
</protein>
<feature type="transmembrane region" description="Helical" evidence="2">
    <location>
        <begin position="45"/>
        <end position="66"/>
    </location>
</feature>
<comment type="caution">
    <text evidence="3">The sequence shown here is derived from an EMBL/GenBank/DDBJ whole genome shotgun (WGS) entry which is preliminary data.</text>
</comment>
<sequence length="126" mass="13143">MKALFDLSFTKFISPSIAKIVYVLIMVVIGLTYLIAVIASFRVNAVIGLLVLIIVGPIVALLYLVLARVGLESLIAAIRTAENTAELVRLSGGGRPNAGPGAPANYPYAPQYPPASPTPPPAAPGF</sequence>
<organism evidence="3 4">
    <name type="scientific">Arthrobacter wenxiniae</name>
    <dbReference type="NCBI Taxonomy" id="2713570"/>
    <lineage>
        <taxon>Bacteria</taxon>
        <taxon>Bacillati</taxon>
        <taxon>Actinomycetota</taxon>
        <taxon>Actinomycetes</taxon>
        <taxon>Micrococcales</taxon>
        <taxon>Micrococcaceae</taxon>
        <taxon>Arthrobacter</taxon>
    </lineage>
</organism>
<dbReference type="Pfam" id="PF14110">
    <property type="entry name" value="DUF4282"/>
    <property type="match status" value="1"/>
</dbReference>
<dbReference type="EMBL" id="JAAMFM010000003">
    <property type="protein sequence ID" value="NVM93961.1"/>
    <property type="molecule type" value="Genomic_DNA"/>
</dbReference>
<feature type="compositionally biased region" description="Pro residues" evidence="1">
    <location>
        <begin position="110"/>
        <end position="126"/>
    </location>
</feature>
<evidence type="ECO:0000256" key="2">
    <source>
        <dbReference type="SAM" id="Phobius"/>
    </source>
</evidence>
<dbReference type="InterPro" id="IPR025557">
    <property type="entry name" value="DUF4282"/>
</dbReference>
<proteinExistence type="predicted"/>
<keyword evidence="2" id="KW-0812">Transmembrane</keyword>
<gene>
    <name evidence="3" type="ORF">G6034_03360</name>
</gene>
<evidence type="ECO:0000313" key="4">
    <source>
        <dbReference type="Proteomes" id="UP000543556"/>
    </source>
</evidence>
<keyword evidence="2" id="KW-1133">Transmembrane helix</keyword>
<keyword evidence="2" id="KW-0472">Membrane</keyword>
<dbReference type="RefSeq" id="WP_176633696.1">
    <property type="nucleotide sequence ID" value="NZ_JAAMFM010000003.1"/>
</dbReference>
<evidence type="ECO:0000313" key="3">
    <source>
        <dbReference type="EMBL" id="NVM93961.1"/>
    </source>
</evidence>
<accession>A0A7Y7IFK2</accession>
<dbReference type="AlphaFoldDB" id="A0A7Y7IFK2"/>
<feature type="compositionally biased region" description="Low complexity" evidence="1">
    <location>
        <begin position="97"/>
        <end position="109"/>
    </location>
</feature>
<feature type="region of interest" description="Disordered" evidence="1">
    <location>
        <begin position="96"/>
        <end position="126"/>
    </location>
</feature>
<feature type="transmembrane region" description="Helical" evidence="2">
    <location>
        <begin position="20"/>
        <end position="39"/>
    </location>
</feature>
<keyword evidence="4" id="KW-1185">Reference proteome</keyword>
<reference evidence="3 4" key="1">
    <citation type="submission" date="2020-02" db="EMBL/GenBank/DDBJ databases">
        <title>Genome sequence of strain AETb3-4.</title>
        <authorList>
            <person name="Gao J."/>
            <person name="Zhang X."/>
        </authorList>
    </citation>
    <scope>NUCLEOTIDE SEQUENCE [LARGE SCALE GENOMIC DNA]</scope>
    <source>
        <strain evidence="3 4">AETb3-4</strain>
    </source>
</reference>
<evidence type="ECO:0000256" key="1">
    <source>
        <dbReference type="SAM" id="MobiDB-lite"/>
    </source>
</evidence>
<name>A0A7Y7IFK2_9MICC</name>
<dbReference type="Proteomes" id="UP000543556">
    <property type="component" value="Unassembled WGS sequence"/>
</dbReference>